<comment type="caution">
    <text evidence="5">The sequence shown here is derived from an EMBL/GenBank/DDBJ whole genome shotgun (WGS) entry which is preliminary data.</text>
</comment>
<name>A0ABD3QWS2_9STRA</name>
<feature type="region of interest" description="Disordered" evidence="4">
    <location>
        <begin position="112"/>
        <end position="163"/>
    </location>
</feature>
<dbReference type="SUPFAM" id="SSF48403">
    <property type="entry name" value="Ankyrin repeat"/>
    <property type="match status" value="1"/>
</dbReference>
<evidence type="ECO:0000313" key="5">
    <source>
        <dbReference type="EMBL" id="KAL3804710.1"/>
    </source>
</evidence>
<sequence length="823" mass="90980">MSCTDEVNDSSSTEHNDAVENLATEAHVSSLPSATMTTAEYLRIHASASPSKLRDIIKKEIFPRDDVNYLKRLVNDIGKMDFVFRFLWYDGPKPLPHFAEWDAMSVKSPSQRAAAGRNVSPRSSTKGDSNRGFSAAGSKREAPMVSSGRSKATQSSVRGSIKAKESGKSGRTWIQYCCYYNAHQCLQWIFREIIRNYLEKVKQDGEPKQSIDREPSNQISKERNVLYIIKQLLEYPSPCYCAAHYVAVAALRNSHDCLLLLLQHGGLDPNTPINNHGSTAAHLAAWKDNVDCLRVLKSGCYHCGFSDDSSVDEESIARRSVSIESDDENETVHDAELNRHGAFTSILAVPLGDIKTWAANWNITNAQGETPLHVAAREGSCEAMQFFLDLTISFAEAAAMLDLTSVDVEVVPFRGHCLSEDGANTGNNSMDSQFLGKVKPGSSPPVDFSVRNNEGMDCASLAAKSNHACVINLLARAIQQIIDIQNEKNHDTKHSSSDVFTQNPPSLLSKIPQDRSVARQLPQSHLSSHLRRRANTDPVNVHIKQRNLNMASQSEHLINPLSLPRHYPSLDLRHPLEQNNHEAPIHVAAREGNASVVKALFDSGCCDTSARDSFGQTALHIAVLHGHLEVCKFFAELNFEQLKVRKKFMLMHYLMSKSNPTYVPPQNFDVVDILGRTPLYIACSLGNASIARILTPVSNWRVICHERKKSPDGPLYTNVAQQPPLHAAVVNDHVNTVSVLLECGVDVDQLDVDGRTAINASAKLGYYDMCQMLILHGANVNARSVECILLPDLSSRGGPTPYQKAKKYKHSNVADLLYEFGGR</sequence>
<dbReference type="Gene3D" id="1.25.40.20">
    <property type="entry name" value="Ankyrin repeat-containing domain"/>
    <property type="match status" value="4"/>
</dbReference>
<feature type="repeat" description="ANK" evidence="3">
    <location>
        <begin position="580"/>
        <end position="604"/>
    </location>
</feature>
<evidence type="ECO:0000313" key="6">
    <source>
        <dbReference type="Proteomes" id="UP001516023"/>
    </source>
</evidence>
<evidence type="ECO:0000256" key="2">
    <source>
        <dbReference type="ARBA" id="ARBA00023043"/>
    </source>
</evidence>
<feature type="repeat" description="ANK" evidence="3">
    <location>
        <begin position="720"/>
        <end position="752"/>
    </location>
</feature>
<keyword evidence="1" id="KW-0677">Repeat</keyword>
<keyword evidence="2 3" id="KW-0040">ANK repeat</keyword>
<dbReference type="Pfam" id="PF12796">
    <property type="entry name" value="Ank_2"/>
    <property type="match status" value="2"/>
</dbReference>
<protein>
    <submittedName>
        <fullName evidence="5">Uncharacterized protein</fullName>
    </submittedName>
</protein>
<gene>
    <name evidence="5" type="ORF">HJC23_008525</name>
</gene>
<dbReference type="SMART" id="SM00248">
    <property type="entry name" value="ANK"/>
    <property type="match status" value="9"/>
</dbReference>
<dbReference type="PRINTS" id="PR01415">
    <property type="entry name" value="ANKYRIN"/>
</dbReference>
<evidence type="ECO:0000256" key="3">
    <source>
        <dbReference type="PROSITE-ProRule" id="PRU00023"/>
    </source>
</evidence>
<dbReference type="InterPro" id="IPR036770">
    <property type="entry name" value="Ankyrin_rpt-contain_sf"/>
</dbReference>
<feature type="compositionally biased region" description="Polar residues" evidence="4">
    <location>
        <begin position="147"/>
        <end position="158"/>
    </location>
</feature>
<dbReference type="PANTHER" id="PTHR24198:SF165">
    <property type="entry name" value="ANKYRIN REPEAT-CONTAINING PROTEIN-RELATED"/>
    <property type="match status" value="1"/>
</dbReference>
<feature type="repeat" description="ANK" evidence="3">
    <location>
        <begin position="753"/>
        <end position="785"/>
    </location>
</feature>
<proteinExistence type="predicted"/>
<dbReference type="AlphaFoldDB" id="A0ABD3QWS2"/>
<feature type="repeat" description="ANK" evidence="3">
    <location>
        <begin position="367"/>
        <end position="389"/>
    </location>
</feature>
<evidence type="ECO:0000256" key="1">
    <source>
        <dbReference type="ARBA" id="ARBA00022737"/>
    </source>
</evidence>
<reference evidence="5 6" key="1">
    <citation type="journal article" date="2020" name="G3 (Bethesda)">
        <title>Improved Reference Genome for Cyclotella cryptica CCMP332, a Model for Cell Wall Morphogenesis, Salinity Adaptation, and Lipid Production in Diatoms (Bacillariophyta).</title>
        <authorList>
            <person name="Roberts W.R."/>
            <person name="Downey K.M."/>
            <person name="Ruck E.C."/>
            <person name="Traller J.C."/>
            <person name="Alverson A.J."/>
        </authorList>
    </citation>
    <scope>NUCLEOTIDE SEQUENCE [LARGE SCALE GENOMIC DNA]</scope>
    <source>
        <strain evidence="5 6">CCMP332</strain>
    </source>
</reference>
<dbReference type="EMBL" id="JABMIG020000006">
    <property type="protein sequence ID" value="KAL3804710.1"/>
    <property type="molecule type" value="Genomic_DNA"/>
</dbReference>
<dbReference type="InterPro" id="IPR002110">
    <property type="entry name" value="Ankyrin_rpt"/>
</dbReference>
<dbReference type="PROSITE" id="PS50088">
    <property type="entry name" value="ANK_REPEAT"/>
    <property type="match status" value="4"/>
</dbReference>
<dbReference type="PROSITE" id="PS50297">
    <property type="entry name" value="ANK_REP_REGION"/>
    <property type="match status" value="4"/>
</dbReference>
<accession>A0ABD3QWS2</accession>
<evidence type="ECO:0000256" key="4">
    <source>
        <dbReference type="SAM" id="MobiDB-lite"/>
    </source>
</evidence>
<dbReference type="Pfam" id="PF13606">
    <property type="entry name" value="Ank_3"/>
    <property type="match status" value="1"/>
</dbReference>
<dbReference type="Pfam" id="PF13637">
    <property type="entry name" value="Ank_4"/>
    <property type="match status" value="1"/>
</dbReference>
<dbReference type="PANTHER" id="PTHR24198">
    <property type="entry name" value="ANKYRIN REPEAT AND PROTEIN KINASE DOMAIN-CONTAINING PROTEIN"/>
    <property type="match status" value="1"/>
</dbReference>
<organism evidence="5 6">
    <name type="scientific">Cyclotella cryptica</name>
    <dbReference type="NCBI Taxonomy" id="29204"/>
    <lineage>
        <taxon>Eukaryota</taxon>
        <taxon>Sar</taxon>
        <taxon>Stramenopiles</taxon>
        <taxon>Ochrophyta</taxon>
        <taxon>Bacillariophyta</taxon>
        <taxon>Coscinodiscophyceae</taxon>
        <taxon>Thalassiosirophycidae</taxon>
        <taxon>Stephanodiscales</taxon>
        <taxon>Stephanodiscaceae</taxon>
        <taxon>Cyclotella</taxon>
    </lineage>
</organism>
<keyword evidence="6" id="KW-1185">Reference proteome</keyword>
<dbReference type="Proteomes" id="UP001516023">
    <property type="component" value="Unassembled WGS sequence"/>
</dbReference>